<accession>A0A1X7UYH9</accession>
<name>A0A1X7UYH9_AMPQE</name>
<organism evidence="2">
    <name type="scientific">Amphimedon queenslandica</name>
    <name type="common">Sponge</name>
    <dbReference type="NCBI Taxonomy" id="400682"/>
    <lineage>
        <taxon>Eukaryota</taxon>
        <taxon>Metazoa</taxon>
        <taxon>Porifera</taxon>
        <taxon>Demospongiae</taxon>
        <taxon>Heteroscleromorpha</taxon>
        <taxon>Haplosclerida</taxon>
        <taxon>Niphatidae</taxon>
        <taxon>Amphimedon</taxon>
    </lineage>
</organism>
<sequence length="113" mass="12746">MAPSESQKSQNEETKSSVSSTSSPKLIDSDPEEDYETQPTNHSIVFKLHEPYNPRDSKALAFVCKIGDKEHTIGYVVSELLDEVHRAINRHDIVSVELSWVRYITDWTKSGPG</sequence>
<proteinExistence type="predicted"/>
<evidence type="ECO:0000256" key="1">
    <source>
        <dbReference type="SAM" id="MobiDB-lite"/>
    </source>
</evidence>
<reference evidence="2" key="1">
    <citation type="submission" date="2017-05" db="UniProtKB">
        <authorList>
            <consortium name="EnsemblMetazoa"/>
        </authorList>
    </citation>
    <scope>IDENTIFICATION</scope>
</reference>
<protein>
    <submittedName>
        <fullName evidence="2">Uncharacterized protein</fullName>
    </submittedName>
</protein>
<dbReference type="EnsemblMetazoa" id="Aqu2.1.32422_001">
    <property type="protein sequence ID" value="Aqu2.1.32422_001"/>
    <property type="gene ID" value="Aqu2.1.32422"/>
</dbReference>
<evidence type="ECO:0000313" key="2">
    <source>
        <dbReference type="EnsemblMetazoa" id="Aqu2.1.32422_001"/>
    </source>
</evidence>
<dbReference type="InParanoid" id="A0A1X7UYH9"/>
<feature type="region of interest" description="Disordered" evidence="1">
    <location>
        <begin position="1"/>
        <end position="40"/>
    </location>
</feature>
<dbReference type="AlphaFoldDB" id="A0A1X7UYH9"/>